<dbReference type="InterPro" id="IPR002156">
    <property type="entry name" value="RNaseH_domain"/>
</dbReference>
<dbReference type="EMBL" id="JACGCM010001252">
    <property type="protein sequence ID" value="KAF6157853.1"/>
    <property type="molecule type" value="Genomic_DNA"/>
</dbReference>
<dbReference type="Pfam" id="PF13456">
    <property type="entry name" value="RVT_3"/>
    <property type="match status" value="1"/>
</dbReference>
<dbReference type="InterPro" id="IPR052929">
    <property type="entry name" value="RNase_H-like_EbsB-rel"/>
</dbReference>
<dbReference type="GO" id="GO:0004523">
    <property type="term" value="F:RNA-DNA hybrid ribonuclease activity"/>
    <property type="evidence" value="ECO:0007669"/>
    <property type="project" value="InterPro"/>
</dbReference>
<reference evidence="3 4" key="1">
    <citation type="journal article" date="2020" name="IScience">
        <title>Genome Sequencing of the Endangered Kingdonia uniflora (Circaeasteraceae, Ranunculales) Reveals Potential Mechanisms of Evolutionary Specialization.</title>
        <authorList>
            <person name="Sun Y."/>
            <person name="Deng T."/>
            <person name="Zhang A."/>
            <person name="Moore M.J."/>
            <person name="Landis J.B."/>
            <person name="Lin N."/>
            <person name="Zhang H."/>
            <person name="Zhang X."/>
            <person name="Huang J."/>
            <person name="Zhang X."/>
            <person name="Sun H."/>
            <person name="Wang H."/>
        </authorList>
    </citation>
    <scope>NUCLEOTIDE SEQUENCE [LARGE SCALE GENOMIC DNA]</scope>
    <source>
        <strain evidence="3">TB1705</strain>
        <tissue evidence="3">Leaf</tissue>
    </source>
</reference>
<evidence type="ECO:0000259" key="2">
    <source>
        <dbReference type="Pfam" id="PF13456"/>
    </source>
</evidence>
<name>A0A7J7MSL1_9MAGN</name>
<dbReference type="AlphaFoldDB" id="A0A7J7MSL1"/>
<dbReference type="InterPro" id="IPR044730">
    <property type="entry name" value="RNase_H-like_dom_plant"/>
</dbReference>
<dbReference type="InterPro" id="IPR012337">
    <property type="entry name" value="RNaseH-like_sf"/>
</dbReference>
<feature type="region of interest" description="Disordered" evidence="1">
    <location>
        <begin position="79"/>
        <end position="146"/>
    </location>
</feature>
<feature type="region of interest" description="Disordered" evidence="1">
    <location>
        <begin position="32"/>
        <end position="59"/>
    </location>
</feature>
<dbReference type="SUPFAM" id="SSF53098">
    <property type="entry name" value="Ribonuclease H-like"/>
    <property type="match status" value="1"/>
</dbReference>
<feature type="domain" description="RNase H type-1" evidence="2">
    <location>
        <begin position="162"/>
        <end position="282"/>
    </location>
</feature>
<dbReference type="GO" id="GO:0003676">
    <property type="term" value="F:nucleic acid binding"/>
    <property type="evidence" value="ECO:0007669"/>
    <property type="project" value="InterPro"/>
</dbReference>
<feature type="compositionally biased region" description="Basic residues" evidence="1">
    <location>
        <begin position="35"/>
        <end position="48"/>
    </location>
</feature>
<sequence length="291" mass="30863">MDCILFLCAANNNGFGDSNCVDGSFEGGHGYGGRGRGRGRGRGFRGRGRGGYGSGDMNQEFGRGRGGYAGGEMNQEYGRGRGGYGGGDMNQEYRRGGRGYDGGDINHESAGYNNYGGSEALPAPGRGQRHTTAPLPSKTTPRPQHISLPLPAVEEGWHIVTVDGAWSNIDSQGGSGFVIKTHASSIIGTGYDSSRAADPEEAEAISVIRGMKAACSLGLEQVMVLTDCRRLVSAFETGSDDLSWGTLTPALDMIAIASSFSAFRFCHFSRLCNYEAHALAAKGVHPLRFRF</sequence>
<proteinExistence type="predicted"/>
<keyword evidence="4" id="KW-1185">Reference proteome</keyword>
<evidence type="ECO:0000313" key="4">
    <source>
        <dbReference type="Proteomes" id="UP000541444"/>
    </source>
</evidence>
<evidence type="ECO:0000256" key="1">
    <source>
        <dbReference type="SAM" id="MobiDB-lite"/>
    </source>
</evidence>
<dbReference type="Gene3D" id="3.30.420.10">
    <property type="entry name" value="Ribonuclease H-like superfamily/Ribonuclease H"/>
    <property type="match status" value="1"/>
</dbReference>
<organism evidence="3 4">
    <name type="scientific">Kingdonia uniflora</name>
    <dbReference type="NCBI Taxonomy" id="39325"/>
    <lineage>
        <taxon>Eukaryota</taxon>
        <taxon>Viridiplantae</taxon>
        <taxon>Streptophyta</taxon>
        <taxon>Embryophyta</taxon>
        <taxon>Tracheophyta</taxon>
        <taxon>Spermatophyta</taxon>
        <taxon>Magnoliopsida</taxon>
        <taxon>Ranunculales</taxon>
        <taxon>Circaeasteraceae</taxon>
        <taxon>Kingdonia</taxon>
    </lineage>
</organism>
<gene>
    <name evidence="3" type="ORF">GIB67_003753</name>
</gene>
<accession>A0A7J7MSL1</accession>
<dbReference type="PANTHER" id="PTHR47074">
    <property type="entry name" value="BNAC02G40300D PROTEIN"/>
    <property type="match status" value="1"/>
</dbReference>
<comment type="caution">
    <text evidence="3">The sequence shown here is derived from an EMBL/GenBank/DDBJ whole genome shotgun (WGS) entry which is preliminary data.</text>
</comment>
<protein>
    <recommendedName>
        <fullName evidence="2">RNase H type-1 domain-containing protein</fullName>
    </recommendedName>
</protein>
<evidence type="ECO:0000313" key="3">
    <source>
        <dbReference type="EMBL" id="KAF6157853.1"/>
    </source>
</evidence>
<dbReference type="PANTHER" id="PTHR47074:SF11">
    <property type="entry name" value="REVERSE TRANSCRIPTASE-LIKE PROTEIN"/>
    <property type="match status" value="1"/>
</dbReference>
<dbReference type="CDD" id="cd06222">
    <property type="entry name" value="RNase_H_like"/>
    <property type="match status" value="1"/>
</dbReference>
<dbReference type="Proteomes" id="UP000541444">
    <property type="component" value="Unassembled WGS sequence"/>
</dbReference>
<dbReference type="InterPro" id="IPR036397">
    <property type="entry name" value="RNaseH_sf"/>
</dbReference>